<evidence type="ECO:0000313" key="2">
    <source>
        <dbReference type="EMBL" id="ALW87595.1"/>
    </source>
</evidence>
<dbReference type="PANTHER" id="PTHR31793">
    <property type="entry name" value="4-HYDROXYBENZOYL-COA THIOESTERASE FAMILY MEMBER"/>
    <property type="match status" value="1"/>
</dbReference>
<dbReference type="RefSeq" id="WP_062156951.1">
    <property type="nucleotide sequence ID" value="NZ_CP013910.1"/>
</dbReference>
<dbReference type="InterPro" id="IPR006683">
    <property type="entry name" value="Thioestr_dom"/>
</dbReference>
<dbReference type="Proteomes" id="UP000060071">
    <property type="component" value="Chromosome"/>
</dbReference>
<dbReference type="CDD" id="cd00586">
    <property type="entry name" value="4HBT"/>
    <property type="match status" value="1"/>
</dbReference>
<organism evidence="2 3">
    <name type="scientific">Deinococcus actinosclerus</name>
    <dbReference type="NCBI Taxonomy" id="1768108"/>
    <lineage>
        <taxon>Bacteria</taxon>
        <taxon>Thermotogati</taxon>
        <taxon>Deinococcota</taxon>
        <taxon>Deinococci</taxon>
        <taxon>Deinococcales</taxon>
        <taxon>Deinococcaceae</taxon>
        <taxon>Deinococcus</taxon>
    </lineage>
</organism>
<name>A0ABM5X1N0_9DEIO</name>
<dbReference type="InterPro" id="IPR050563">
    <property type="entry name" value="4-hydroxybenzoyl-CoA_TE"/>
</dbReference>
<reference evidence="2 3" key="1">
    <citation type="submission" date="2015-12" db="EMBL/GenBank/DDBJ databases">
        <authorList>
            <person name="Kim M.K."/>
            <person name="Srinivasan S."/>
            <person name="Lee J.-J."/>
            <person name="Kim K."/>
        </authorList>
    </citation>
    <scope>NUCLEOTIDE SEQUENCE [LARGE SCALE GENOMIC DNA]</scope>
    <source>
        <strain evidence="2 3">BM2</strain>
    </source>
</reference>
<dbReference type="Pfam" id="PF03061">
    <property type="entry name" value="4HBT"/>
    <property type="match status" value="1"/>
</dbReference>
<accession>A0ABM5X1N0</accession>
<evidence type="ECO:0000259" key="1">
    <source>
        <dbReference type="Pfam" id="PF03061"/>
    </source>
</evidence>
<dbReference type="InterPro" id="IPR029069">
    <property type="entry name" value="HotDog_dom_sf"/>
</dbReference>
<keyword evidence="3" id="KW-1185">Reference proteome</keyword>
<dbReference type="SUPFAM" id="SSF54637">
    <property type="entry name" value="Thioesterase/thiol ester dehydrase-isomerase"/>
    <property type="match status" value="1"/>
</dbReference>
<dbReference type="EMBL" id="CP013910">
    <property type="protein sequence ID" value="ALW87595.1"/>
    <property type="molecule type" value="Genomic_DNA"/>
</dbReference>
<gene>
    <name evidence="2" type="ORF">AUC44_00690</name>
</gene>
<sequence length="147" mass="16134">MSQSAAVTPAASRLPALNWEDASRSVIQLRYGDLDAMGHVNNARYAEFLEVGRMALSREVGGGADDRSVLARLEIDYVRDIRQGQEVAVDTLIERVGRTSWTSVALIRADGVPCAFARSVQVRVDEQGAPRALPQDFAERVAHRSVR</sequence>
<protein>
    <submittedName>
        <fullName evidence="2">Thioesterase</fullName>
    </submittedName>
</protein>
<dbReference type="PANTHER" id="PTHR31793:SF24">
    <property type="entry name" value="LONG-CHAIN ACYL-COA THIOESTERASE FADM"/>
    <property type="match status" value="1"/>
</dbReference>
<evidence type="ECO:0000313" key="3">
    <source>
        <dbReference type="Proteomes" id="UP000060071"/>
    </source>
</evidence>
<feature type="domain" description="Thioesterase" evidence="1">
    <location>
        <begin position="37"/>
        <end position="110"/>
    </location>
</feature>
<dbReference type="Gene3D" id="3.10.129.10">
    <property type="entry name" value="Hotdog Thioesterase"/>
    <property type="match status" value="1"/>
</dbReference>
<proteinExistence type="predicted"/>